<feature type="domain" description="HTH luxR-type" evidence="6">
    <location>
        <begin position="143"/>
        <end position="208"/>
    </location>
</feature>
<dbReference type="GO" id="GO:0003677">
    <property type="term" value="F:DNA binding"/>
    <property type="evidence" value="ECO:0007669"/>
    <property type="project" value="UniProtKB-KW"/>
</dbReference>
<reference evidence="8 9" key="1">
    <citation type="submission" date="2018-10" db="EMBL/GenBank/DDBJ databases">
        <title>Oceanobacillus sp. YLB-02 draft genome.</title>
        <authorList>
            <person name="Yu L."/>
        </authorList>
    </citation>
    <scope>NUCLEOTIDE SEQUENCE [LARGE SCALE GENOMIC DNA]</scope>
    <source>
        <strain evidence="8 9">YLB-02</strain>
    </source>
</reference>
<evidence type="ECO:0000313" key="8">
    <source>
        <dbReference type="EMBL" id="RLL44943.1"/>
    </source>
</evidence>
<accession>A0A498DB25</accession>
<keyword evidence="2" id="KW-0805">Transcription regulation</keyword>
<dbReference type="RefSeq" id="WP_121522533.1">
    <property type="nucleotide sequence ID" value="NZ_RCHR01000003.1"/>
</dbReference>
<keyword evidence="1 5" id="KW-0597">Phosphoprotein</keyword>
<dbReference type="GO" id="GO:0006355">
    <property type="term" value="P:regulation of DNA-templated transcription"/>
    <property type="evidence" value="ECO:0007669"/>
    <property type="project" value="InterPro"/>
</dbReference>
<dbReference type="PRINTS" id="PR00038">
    <property type="entry name" value="HTHLUXR"/>
</dbReference>
<dbReference type="InterPro" id="IPR011006">
    <property type="entry name" value="CheY-like_superfamily"/>
</dbReference>
<evidence type="ECO:0000259" key="7">
    <source>
        <dbReference type="PROSITE" id="PS50110"/>
    </source>
</evidence>
<dbReference type="Gene3D" id="3.40.50.2300">
    <property type="match status" value="1"/>
</dbReference>
<dbReference type="PROSITE" id="PS50110">
    <property type="entry name" value="RESPONSE_REGULATORY"/>
    <property type="match status" value="1"/>
</dbReference>
<evidence type="ECO:0000256" key="5">
    <source>
        <dbReference type="PROSITE-ProRule" id="PRU00169"/>
    </source>
</evidence>
<dbReference type="OrthoDB" id="9780153at2"/>
<dbReference type="Proteomes" id="UP000270219">
    <property type="component" value="Unassembled WGS sequence"/>
</dbReference>
<proteinExistence type="predicted"/>
<evidence type="ECO:0000256" key="3">
    <source>
        <dbReference type="ARBA" id="ARBA00023125"/>
    </source>
</evidence>
<evidence type="ECO:0000256" key="1">
    <source>
        <dbReference type="ARBA" id="ARBA00022553"/>
    </source>
</evidence>
<dbReference type="PROSITE" id="PS50043">
    <property type="entry name" value="HTH_LUXR_2"/>
    <property type="match status" value="1"/>
</dbReference>
<evidence type="ECO:0000256" key="2">
    <source>
        <dbReference type="ARBA" id="ARBA00023015"/>
    </source>
</evidence>
<dbReference type="Pfam" id="PF00072">
    <property type="entry name" value="Response_reg"/>
    <property type="match status" value="1"/>
</dbReference>
<evidence type="ECO:0000259" key="6">
    <source>
        <dbReference type="PROSITE" id="PS50043"/>
    </source>
</evidence>
<dbReference type="GO" id="GO:0000160">
    <property type="term" value="P:phosphorelay signal transduction system"/>
    <property type="evidence" value="ECO:0007669"/>
    <property type="project" value="InterPro"/>
</dbReference>
<dbReference type="SMART" id="SM00448">
    <property type="entry name" value="REC"/>
    <property type="match status" value="1"/>
</dbReference>
<dbReference type="Pfam" id="PF00196">
    <property type="entry name" value="GerE"/>
    <property type="match status" value="1"/>
</dbReference>
<feature type="domain" description="Response regulatory" evidence="7">
    <location>
        <begin position="3"/>
        <end position="119"/>
    </location>
</feature>
<dbReference type="PANTHER" id="PTHR43214:SF40">
    <property type="entry name" value="TRANSCRIPTIONAL REGULATORY PROTEIN LNRK"/>
    <property type="match status" value="1"/>
</dbReference>
<dbReference type="InterPro" id="IPR039420">
    <property type="entry name" value="WalR-like"/>
</dbReference>
<evidence type="ECO:0000256" key="4">
    <source>
        <dbReference type="ARBA" id="ARBA00023163"/>
    </source>
</evidence>
<keyword evidence="4" id="KW-0804">Transcription</keyword>
<sequence>MWRVLLVEDQTIVRQGLKVILEQDPNIKVTHEAENGNQAISILEQHIIDFVLMDIRMPEMNGIEATRLIKRNWPKVKILILTTFNDDEYALQALKEGANGFLLKTSEPKKLIEAVHSCMNGGLTLHDEVAAKVMPRLLQYSEHPAISVELSQRELAITKCVGQGKTNKEIAEELHLSIGTVKNHITTILHKTDLRDRTQLAIFALKHHIGEQPL</sequence>
<dbReference type="PANTHER" id="PTHR43214">
    <property type="entry name" value="TWO-COMPONENT RESPONSE REGULATOR"/>
    <property type="match status" value="1"/>
</dbReference>
<gene>
    <name evidence="8" type="ORF">D8M04_08695</name>
</gene>
<dbReference type="SMART" id="SM00421">
    <property type="entry name" value="HTH_LUXR"/>
    <property type="match status" value="1"/>
</dbReference>
<dbReference type="InterPro" id="IPR000792">
    <property type="entry name" value="Tscrpt_reg_LuxR_C"/>
</dbReference>
<comment type="caution">
    <text evidence="8">The sequence shown here is derived from an EMBL/GenBank/DDBJ whole genome shotgun (WGS) entry which is preliminary data.</text>
</comment>
<keyword evidence="3 8" id="KW-0238">DNA-binding</keyword>
<feature type="modified residue" description="4-aspartylphosphate" evidence="5">
    <location>
        <position position="54"/>
    </location>
</feature>
<dbReference type="InterPro" id="IPR001789">
    <property type="entry name" value="Sig_transdc_resp-reg_receiver"/>
</dbReference>
<dbReference type="CDD" id="cd17535">
    <property type="entry name" value="REC_NarL-like"/>
    <property type="match status" value="1"/>
</dbReference>
<dbReference type="EMBL" id="RCHR01000003">
    <property type="protein sequence ID" value="RLL44943.1"/>
    <property type="molecule type" value="Genomic_DNA"/>
</dbReference>
<dbReference type="AlphaFoldDB" id="A0A498DB25"/>
<name>A0A498DB25_9BACI</name>
<keyword evidence="9" id="KW-1185">Reference proteome</keyword>
<dbReference type="InterPro" id="IPR058245">
    <property type="entry name" value="NreC/VraR/RcsB-like_REC"/>
</dbReference>
<organism evidence="8 9">
    <name type="scientific">Oceanobacillus piezotolerans</name>
    <dbReference type="NCBI Taxonomy" id="2448030"/>
    <lineage>
        <taxon>Bacteria</taxon>
        <taxon>Bacillati</taxon>
        <taxon>Bacillota</taxon>
        <taxon>Bacilli</taxon>
        <taxon>Bacillales</taxon>
        <taxon>Bacillaceae</taxon>
        <taxon>Oceanobacillus</taxon>
    </lineage>
</organism>
<dbReference type="SUPFAM" id="SSF52172">
    <property type="entry name" value="CheY-like"/>
    <property type="match status" value="1"/>
</dbReference>
<dbReference type="CDD" id="cd06170">
    <property type="entry name" value="LuxR_C_like"/>
    <property type="match status" value="1"/>
</dbReference>
<protein>
    <submittedName>
        <fullName evidence="8">DNA-binding response regulator</fullName>
    </submittedName>
</protein>
<evidence type="ECO:0000313" key="9">
    <source>
        <dbReference type="Proteomes" id="UP000270219"/>
    </source>
</evidence>